<comment type="caution">
    <text evidence="1">The sequence shown here is derived from an EMBL/GenBank/DDBJ whole genome shotgun (WGS) entry which is preliminary data.</text>
</comment>
<evidence type="ECO:0000313" key="1">
    <source>
        <dbReference type="EMBL" id="KPA37262.1"/>
    </source>
</evidence>
<organism evidence="1 2">
    <name type="scientific">Fusarium langsethiae</name>
    <dbReference type="NCBI Taxonomy" id="179993"/>
    <lineage>
        <taxon>Eukaryota</taxon>
        <taxon>Fungi</taxon>
        <taxon>Dikarya</taxon>
        <taxon>Ascomycota</taxon>
        <taxon>Pezizomycotina</taxon>
        <taxon>Sordariomycetes</taxon>
        <taxon>Hypocreomycetidae</taxon>
        <taxon>Hypocreales</taxon>
        <taxon>Nectriaceae</taxon>
        <taxon>Fusarium</taxon>
    </lineage>
</organism>
<reference evidence="1 2" key="1">
    <citation type="submission" date="2015-04" db="EMBL/GenBank/DDBJ databases">
        <title>The draft genome sequence of Fusarium langsethiae, a T-2/HT-2 mycotoxin producer.</title>
        <authorList>
            <person name="Lysoe E."/>
            <person name="Divon H.H."/>
            <person name="Terzi V."/>
            <person name="Orru L."/>
            <person name="Lamontanara A."/>
            <person name="Kolseth A.-K."/>
            <person name="Frandsen R.J."/>
            <person name="Nielsen K."/>
            <person name="Thrane U."/>
        </authorList>
    </citation>
    <scope>NUCLEOTIDE SEQUENCE [LARGE SCALE GENOMIC DNA]</scope>
    <source>
        <strain evidence="1 2">Fl201059</strain>
    </source>
</reference>
<dbReference type="EMBL" id="JXCE01000447">
    <property type="protein sequence ID" value="KPA37262.1"/>
    <property type="molecule type" value="Genomic_DNA"/>
</dbReference>
<keyword evidence="2" id="KW-1185">Reference proteome</keyword>
<accession>A0A0M9EQ18</accession>
<dbReference type="Proteomes" id="UP000037904">
    <property type="component" value="Unassembled WGS sequence"/>
</dbReference>
<evidence type="ECO:0000313" key="2">
    <source>
        <dbReference type="Proteomes" id="UP000037904"/>
    </source>
</evidence>
<name>A0A0M9EQ18_FUSLA</name>
<proteinExistence type="predicted"/>
<sequence>MFFTSEPEETIQVKDLWKKISLKPHEYENIFVRRFTHVKNLESPVLHEYLHVILEDSSTDKWTRVIVERQYEKIVGSKARDQMIVRRWPAGKGYAELEDISDDLPWDKMEALTSSGGSGGKVGDLPLPLLTRSFNKEVFNVKLLAWQLLECHKEKQTYDPLRWNCYWYAARVFELHRVSFGHVKNRVWKFASWKGMISKILDPIRHHKAVKAAAEGFKKFMKDHPITNPPGRYDHTRRINIDGAQDALLKYLREEFSKQLDEMTDEEKQMADDDIKRYHLDIKHSIEAETKREDFEANYERRKEIPDRQDWNWNKSVNNEPFLESPTKDELSELERCLWAFLGRLFKELKQPKVQEV</sequence>
<dbReference type="AlphaFoldDB" id="A0A0M9EQ18"/>
<gene>
    <name evidence="1" type="ORF">FLAG1_09925</name>
</gene>
<protein>
    <submittedName>
        <fullName evidence="1">Uncharacterized protein</fullName>
    </submittedName>
</protein>
<dbReference type="OrthoDB" id="4895350at2759"/>